<evidence type="ECO:0000256" key="2">
    <source>
        <dbReference type="SAM" id="SignalP"/>
    </source>
</evidence>
<feature type="region of interest" description="Disordered" evidence="1">
    <location>
        <begin position="73"/>
        <end position="102"/>
    </location>
</feature>
<sequence length="150" mass="17277">MVVMRKSSGVSLFFMLSFIIITISLGSGSNSSPTPRTAGDHLDGFFPYSSLVYEMNNMIIKKEEQLDQDHLLKYYDDSSSSSGDDYEEDDGYEQDNEDDIGIDIEELYNSEGENDDKDLDRRIEEFIAKVNQKWREEWITDRLLCLPAAY</sequence>
<feature type="signal peptide" evidence="2">
    <location>
        <begin position="1"/>
        <end position="28"/>
    </location>
</feature>
<dbReference type="eggNOG" id="ENOG502SANE">
    <property type="taxonomic scope" value="Eukaryota"/>
</dbReference>
<dbReference type="Proteomes" id="UP000008311">
    <property type="component" value="Unassembled WGS sequence"/>
</dbReference>
<feature type="chain" id="PRO_5002890729" evidence="2">
    <location>
        <begin position="29"/>
        <end position="150"/>
    </location>
</feature>
<protein>
    <submittedName>
        <fullName evidence="3">Uncharacterized protein</fullName>
    </submittedName>
</protein>
<evidence type="ECO:0000313" key="4">
    <source>
        <dbReference type="Proteomes" id="UP000008311"/>
    </source>
</evidence>
<keyword evidence="4" id="KW-1185">Reference proteome</keyword>
<dbReference type="PANTHER" id="PTHR36595:SF2">
    <property type="entry name" value="SERINE_THREONINE-PROTEIN KINASE FHKB-RELATED"/>
    <property type="match status" value="1"/>
</dbReference>
<accession>B9RDD6</accession>
<reference evidence="4" key="1">
    <citation type="journal article" date="2010" name="Nat. Biotechnol.">
        <title>Draft genome sequence of the oilseed species Ricinus communis.</title>
        <authorList>
            <person name="Chan A.P."/>
            <person name="Crabtree J."/>
            <person name="Zhao Q."/>
            <person name="Lorenzi H."/>
            <person name="Orvis J."/>
            <person name="Puiu D."/>
            <person name="Melake-Berhan A."/>
            <person name="Jones K.M."/>
            <person name="Redman J."/>
            <person name="Chen G."/>
            <person name="Cahoon E.B."/>
            <person name="Gedil M."/>
            <person name="Stanke M."/>
            <person name="Haas B.J."/>
            <person name="Wortman J.R."/>
            <person name="Fraser-Liggett C.M."/>
            <person name="Ravel J."/>
            <person name="Rabinowicz P.D."/>
        </authorList>
    </citation>
    <scope>NUCLEOTIDE SEQUENCE [LARGE SCALE GENOMIC DNA]</scope>
    <source>
        <strain evidence="4">cv. Hale</strain>
    </source>
</reference>
<feature type="compositionally biased region" description="Acidic residues" evidence="1">
    <location>
        <begin position="84"/>
        <end position="102"/>
    </location>
</feature>
<dbReference type="EMBL" id="EQ973775">
    <property type="protein sequence ID" value="EEF50394.1"/>
    <property type="molecule type" value="Genomic_DNA"/>
</dbReference>
<dbReference type="AlphaFoldDB" id="B9RDD6"/>
<evidence type="ECO:0000313" key="3">
    <source>
        <dbReference type="EMBL" id="EEF50394.1"/>
    </source>
</evidence>
<organism evidence="3 4">
    <name type="scientific">Ricinus communis</name>
    <name type="common">Castor bean</name>
    <dbReference type="NCBI Taxonomy" id="3988"/>
    <lineage>
        <taxon>Eukaryota</taxon>
        <taxon>Viridiplantae</taxon>
        <taxon>Streptophyta</taxon>
        <taxon>Embryophyta</taxon>
        <taxon>Tracheophyta</taxon>
        <taxon>Spermatophyta</taxon>
        <taxon>Magnoliopsida</taxon>
        <taxon>eudicotyledons</taxon>
        <taxon>Gunneridae</taxon>
        <taxon>Pentapetalae</taxon>
        <taxon>rosids</taxon>
        <taxon>fabids</taxon>
        <taxon>Malpighiales</taxon>
        <taxon>Euphorbiaceae</taxon>
        <taxon>Acalyphoideae</taxon>
        <taxon>Acalypheae</taxon>
        <taxon>Ricinus</taxon>
    </lineage>
</organism>
<gene>
    <name evidence="3" type="ORF">RCOM_1612230</name>
</gene>
<evidence type="ECO:0000256" key="1">
    <source>
        <dbReference type="SAM" id="MobiDB-lite"/>
    </source>
</evidence>
<dbReference type="PANTHER" id="PTHR36595">
    <property type="entry name" value="TRANSMEMBRANE PROTEIN"/>
    <property type="match status" value="1"/>
</dbReference>
<dbReference type="InParanoid" id="B9RDD6"/>
<proteinExistence type="predicted"/>
<keyword evidence="2" id="KW-0732">Signal</keyword>
<name>B9RDD6_RICCO</name>